<dbReference type="GO" id="GO:0044780">
    <property type="term" value="P:bacterial-type flagellum assembly"/>
    <property type="evidence" value="ECO:0007669"/>
    <property type="project" value="InterPro"/>
</dbReference>
<dbReference type="EMBL" id="CP000302">
    <property type="protein sequence ID" value="ABE56927.1"/>
    <property type="molecule type" value="Genomic_DNA"/>
</dbReference>
<dbReference type="Gene3D" id="2.30.30.760">
    <property type="match status" value="1"/>
</dbReference>
<evidence type="ECO:0000259" key="2">
    <source>
        <dbReference type="Pfam" id="PF13144"/>
    </source>
</evidence>
<evidence type="ECO:0000256" key="1">
    <source>
        <dbReference type="RuleBase" id="RU362063"/>
    </source>
</evidence>
<dbReference type="Proteomes" id="UP000001982">
    <property type="component" value="Chromosome"/>
</dbReference>
<dbReference type="CDD" id="cd11614">
    <property type="entry name" value="SAF_CpaB_FlgA_like"/>
    <property type="match status" value="1"/>
</dbReference>
<gene>
    <name evidence="3" type="ordered locus">Sden_3652</name>
</gene>
<evidence type="ECO:0000313" key="3">
    <source>
        <dbReference type="EMBL" id="ABE56927.1"/>
    </source>
</evidence>
<comment type="subcellular location">
    <subcellularLocation>
        <location evidence="1">Periplasm</location>
    </subcellularLocation>
</comment>
<comment type="function">
    <text evidence="1">Involved in the assembly process of the P-ring formation. It may associate with FlgF on the rod constituting a structure essential for the P-ring assembly or may act as a modulator protein for the P-ring assembly.</text>
</comment>
<reference evidence="3 4" key="1">
    <citation type="submission" date="2006-03" db="EMBL/GenBank/DDBJ databases">
        <title>Complete sequence of Shewanella denitrificans OS217.</title>
        <authorList>
            <consortium name="US DOE Joint Genome Institute"/>
            <person name="Copeland A."/>
            <person name="Lucas S."/>
            <person name="Lapidus A."/>
            <person name="Barry K."/>
            <person name="Detter J.C."/>
            <person name="Glavina del Rio T."/>
            <person name="Hammon N."/>
            <person name="Israni S."/>
            <person name="Dalin E."/>
            <person name="Tice H."/>
            <person name="Pitluck S."/>
            <person name="Brettin T."/>
            <person name="Bruce D."/>
            <person name="Han C."/>
            <person name="Tapia R."/>
            <person name="Gilna P."/>
            <person name="Kiss H."/>
            <person name="Schmutz J."/>
            <person name="Larimer F."/>
            <person name="Land M."/>
            <person name="Hauser L."/>
            <person name="Kyrpides N."/>
            <person name="Lykidis A."/>
            <person name="Richardson P."/>
        </authorList>
    </citation>
    <scope>NUCLEOTIDE SEQUENCE [LARGE SCALE GENOMIC DNA]</scope>
    <source>
        <strain evidence="4">OS217 / ATCC BAA-1090 / DSM 15013</strain>
    </source>
</reference>
<sequence>MMALSFTTASTQQQISNKLTAEIAADLKTWQKQQDINELNHKSELRIPSSAKSLPPCVQGLSIEPSKGLPYGRVQRKLTCSNPSWSLYVRAIVTVTARLPVVNRTLMRSETVSATDLNWRTLTLKPADKDILSREVDIVGQQVVRKLRKNSIIKASYLDAPVLVKLGEPVIIEANSQGFHAKMTGVAMDSGKQGEPIRVKNSRSGKVITAYPISKGRVQTQF</sequence>
<dbReference type="Gene3D" id="3.90.1210.10">
    <property type="entry name" value="Antifreeze-like/N-acetylneuraminic acid synthase C-terminal domain"/>
    <property type="match status" value="1"/>
</dbReference>
<dbReference type="KEGG" id="sdn:Sden_3652"/>
<feature type="domain" description="Flagella basal body P-ring formation protein FlgA SAF" evidence="2">
    <location>
        <begin position="99"/>
        <end position="219"/>
    </location>
</feature>
<dbReference type="InterPro" id="IPR039246">
    <property type="entry name" value="Flagellar_FlgA"/>
</dbReference>
<dbReference type="PANTHER" id="PTHR36307:SF1">
    <property type="entry name" value="FLAGELLA BASAL BODY P-RING FORMATION PROTEIN FLGA"/>
    <property type="match status" value="1"/>
</dbReference>
<keyword evidence="1" id="KW-1005">Bacterial flagellum biogenesis</keyword>
<accession>Q12HZ9</accession>
<dbReference type="GO" id="GO:0042597">
    <property type="term" value="C:periplasmic space"/>
    <property type="evidence" value="ECO:0007669"/>
    <property type="project" value="UniProtKB-SubCell"/>
</dbReference>
<dbReference type="InterPro" id="IPR017585">
    <property type="entry name" value="SAF_FlgA"/>
</dbReference>
<comment type="similarity">
    <text evidence="1">Belongs to the FlgA family.</text>
</comment>
<evidence type="ECO:0000313" key="4">
    <source>
        <dbReference type="Proteomes" id="UP000001982"/>
    </source>
</evidence>
<dbReference type="AlphaFoldDB" id="Q12HZ9"/>
<proteinExistence type="inferred from homology"/>
<dbReference type="STRING" id="318161.Sden_3652"/>
<dbReference type="HOGENOM" id="CLU_070510_1_1_6"/>
<dbReference type="PANTHER" id="PTHR36307">
    <property type="entry name" value="FLAGELLA BASAL BODY P-RING FORMATION PROTEIN FLGA"/>
    <property type="match status" value="1"/>
</dbReference>
<dbReference type="OrthoDB" id="5729023at2"/>
<name>Q12HZ9_SHEDO</name>
<dbReference type="Pfam" id="PF13144">
    <property type="entry name" value="ChapFlgA"/>
    <property type="match status" value="1"/>
</dbReference>
<dbReference type="NCBIfam" id="TIGR03170">
    <property type="entry name" value="flgA_cterm"/>
    <property type="match status" value="1"/>
</dbReference>
<keyword evidence="4" id="KW-1185">Reference proteome</keyword>
<keyword evidence="1" id="KW-0574">Periplasm</keyword>
<organism evidence="3 4">
    <name type="scientific">Shewanella denitrificans (strain OS217 / ATCC BAA-1090 / DSM 15013)</name>
    <dbReference type="NCBI Taxonomy" id="318161"/>
    <lineage>
        <taxon>Bacteria</taxon>
        <taxon>Pseudomonadati</taxon>
        <taxon>Pseudomonadota</taxon>
        <taxon>Gammaproteobacteria</taxon>
        <taxon>Alteromonadales</taxon>
        <taxon>Shewanellaceae</taxon>
        <taxon>Shewanella</taxon>
    </lineage>
</organism>
<dbReference type="eggNOG" id="COG1261">
    <property type="taxonomic scope" value="Bacteria"/>
</dbReference>
<protein>
    <recommendedName>
        <fullName evidence="1">Flagella basal body P-ring formation protein FlgA</fullName>
    </recommendedName>
</protein>